<dbReference type="PANTHER" id="PTHR48465">
    <property type="entry name" value="PROTEIN SSUH2 HOMOLOG"/>
    <property type="match status" value="1"/>
</dbReference>
<gene>
    <name evidence="1" type="ORF">FSP39_021609</name>
</gene>
<evidence type="ECO:0000313" key="1">
    <source>
        <dbReference type="EMBL" id="KAK3103748.1"/>
    </source>
</evidence>
<organism evidence="1 2">
    <name type="scientific">Pinctada imbricata</name>
    <name type="common">Atlantic pearl-oyster</name>
    <name type="synonym">Pinctada martensii</name>
    <dbReference type="NCBI Taxonomy" id="66713"/>
    <lineage>
        <taxon>Eukaryota</taxon>
        <taxon>Metazoa</taxon>
        <taxon>Spiralia</taxon>
        <taxon>Lophotrochozoa</taxon>
        <taxon>Mollusca</taxon>
        <taxon>Bivalvia</taxon>
        <taxon>Autobranchia</taxon>
        <taxon>Pteriomorphia</taxon>
        <taxon>Pterioida</taxon>
        <taxon>Pterioidea</taxon>
        <taxon>Pteriidae</taxon>
        <taxon>Pinctada</taxon>
    </lineage>
</organism>
<keyword evidence="2" id="KW-1185">Reference proteome</keyword>
<dbReference type="AlphaFoldDB" id="A0AA88YF19"/>
<evidence type="ECO:0000313" key="2">
    <source>
        <dbReference type="Proteomes" id="UP001186944"/>
    </source>
</evidence>
<protein>
    <submittedName>
        <fullName evidence="1">Uncharacterized protein</fullName>
    </submittedName>
</protein>
<dbReference type="PANTHER" id="PTHR48465:SF1">
    <property type="entry name" value="PROTEIN SSUH2 HOMOLOG"/>
    <property type="match status" value="1"/>
</dbReference>
<reference evidence="1" key="1">
    <citation type="submission" date="2019-08" db="EMBL/GenBank/DDBJ databases">
        <title>The improved chromosome-level genome for the pearl oyster Pinctada fucata martensii using PacBio sequencing and Hi-C.</title>
        <authorList>
            <person name="Zheng Z."/>
        </authorList>
    </citation>
    <scope>NUCLEOTIDE SEQUENCE</scope>
    <source>
        <strain evidence="1">ZZ-2019</strain>
        <tissue evidence="1">Adductor muscle</tissue>
    </source>
</reference>
<proteinExistence type="predicted"/>
<dbReference type="InterPro" id="IPR052789">
    <property type="entry name" value="SSUH2_homolog"/>
</dbReference>
<comment type="caution">
    <text evidence="1">The sequence shown here is derived from an EMBL/GenBank/DDBJ whole genome shotgun (WGS) entry which is preliminary data.</text>
</comment>
<sequence length="456" mass="51729">MLDRLFRKAEKQIRQSKMLHNFVRTDITPAMSTSSNSELSGYDIEHKTNDDFHISSECLLPTSRELDLEIQESGNNFEAVSTETIEVQMNDVTTCTSAQSNTSFSSTNKDNGMANFLAKGFLKWARCTVTLNDKDINAIVPNSFIANLDEAACRQAMFNHVAEQCCYGSKPAEEMTINSFKSLTAFHYTLETFCEGRKTGFKSVPYRGGPVDGPHNGPPPPPWMIDCVADSMFHTHEKYLEVPHTATVRPCHNCDARGYFRCWECGGWGRIVCDDCDGRGHHDSHDPYGNPIRQNCHRCHGDGIASCDRCGGDGRITCEQCDGYKSIKTYIELTVTFTNHVGEHIVERTDMPDELIREGQGDTLFEQTLPFVHPITSYPVPDINNNSIRLVNQHKGAFPSERQLQQRQILRAVPVTEVHYSWQEYNTRYWIYGQQRAVYAPDYPHQCCWGYPCSIM</sequence>
<name>A0AA88YF19_PINIB</name>
<dbReference type="EMBL" id="VSWD01000005">
    <property type="protein sequence ID" value="KAK3103748.1"/>
    <property type="molecule type" value="Genomic_DNA"/>
</dbReference>
<accession>A0AA88YF19</accession>
<dbReference type="Proteomes" id="UP001186944">
    <property type="component" value="Unassembled WGS sequence"/>
</dbReference>